<evidence type="ECO:0000313" key="2">
    <source>
        <dbReference type="Proteomes" id="UP000626092"/>
    </source>
</evidence>
<name>A0A834HIA1_RHOSS</name>
<evidence type="ECO:0000313" key="1">
    <source>
        <dbReference type="EMBL" id="KAF7148631.1"/>
    </source>
</evidence>
<keyword evidence="2" id="KW-1185">Reference proteome</keyword>
<protein>
    <submittedName>
        <fullName evidence="1">Uncharacterized protein</fullName>
    </submittedName>
</protein>
<gene>
    <name evidence="1" type="ORF">RHSIM_Rhsim03G0013300</name>
</gene>
<proteinExistence type="predicted"/>
<dbReference type="EMBL" id="WJXA01000003">
    <property type="protein sequence ID" value="KAF7148631.1"/>
    <property type="molecule type" value="Genomic_DNA"/>
</dbReference>
<accession>A0A834HIA1</accession>
<dbReference type="OrthoDB" id="1750908at2759"/>
<sequence length="144" mass="16661">MGAWVAWDNLTEAKEDGDVGFRDYRAFNEAMLARQGFKLSSTKPANSCIDRVYDIIDSRKRQWDKQKLAGKVSAVELEAILDISLPVVDRVDQLVWHFSSNGIYSVNQSMTERKENPKPSFKPSKAVWRIKAPIKVKFFWWQVH</sequence>
<dbReference type="Proteomes" id="UP000626092">
    <property type="component" value="Unassembled WGS sequence"/>
</dbReference>
<organism evidence="1 2">
    <name type="scientific">Rhododendron simsii</name>
    <name type="common">Sims's rhododendron</name>
    <dbReference type="NCBI Taxonomy" id="118357"/>
    <lineage>
        <taxon>Eukaryota</taxon>
        <taxon>Viridiplantae</taxon>
        <taxon>Streptophyta</taxon>
        <taxon>Embryophyta</taxon>
        <taxon>Tracheophyta</taxon>
        <taxon>Spermatophyta</taxon>
        <taxon>Magnoliopsida</taxon>
        <taxon>eudicotyledons</taxon>
        <taxon>Gunneridae</taxon>
        <taxon>Pentapetalae</taxon>
        <taxon>asterids</taxon>
        <taxon>Ericales</taxon>
        <taxon>Ericaceae</taxon>
        <taxon>Ericoideae</taxon>
        <taxon>Rhodoreae</taxon>
        <taxon>Rhododendron</taxon>
    </lineage>
</organism>
<dbReference type="AlphaFoldDB" id="A0A834HIA1"/>
<comment type="caution">
    <text evidence="1">The sequence shown here is derived from an EMBL/GenBank/DDBJ whole genome shotgun (WGS) entry which is preliminary data.</text>
</comment>
<reference evidence="1" key="1">
    <citation type="submission" date="2019-11" db="EMBL/GenBank/DDBJ databases">
        <authorList>
            <person name="Liu Y."/>
            <person name="Hou J."/>
            <person name="Li T.-Q."/>
            <person name="Guan C.-H."/>
            <person name="Wu X."/>
            <person name="Wu H.-Z."/>
            <person name="Ling F."/>
            <person name="Zhang R."/>
            <person name="Shi X.-G."/>
            <person name="Ren J.-P."/>
            <person name="Chen E.-F."/>
            <person name="Sun J.-M."/>
        </authorList>
    </citation>
    <scope>NUCLEOTIDE SEQUENCE</scope>
    <source>
        <strain evidence="1">Adult_tree_wgs_1</strain>
        <tissue evidence="1">Leaves</tissue>
    </source>
</reference>